<organism evidence="3 4">
    <name type="scientific">Exophiala xenobiotica</name>
    <dbReference type="NCBI Taxonomy" id="348802"/>
    <lineage>
        <taxon>Eukaryota</taxon>
        <taxon>Fungi</taxon>
        <taxon>Dikarya</taxon>
        <taxon>Ascomycota</taxon>
        <taxon>Pezizomycotina</taxon>
        <taxon>Eurotiomycetes</taxon>
        <taxon>Chaetothyriomycetidae</taxon>
        <taxon>Chaetothyriales</taxon>
        <taxon>Herpotrichiellaceae</taxon>
        <taxon>Exophiala</taxon>
    </lineage>
</organism>
<sequence>MSKPVAIVTGACSGMGLALTKDLISKSWKVAMADVSAEEGGRISAELGEDTLFVRTDISIYTEQAALFRRAFSWGGNRVDFFAANAGIADLGNLYAPEIDVDENGDPKPLNMKAMNVDLDAVFQGIWLFRYYHRKNVKSVGKVVITSSMGGLYTARVNPQYLAAKAGTIALGRSAGLTMKETDNISVNVICPGFVVTGLCPPHILKKFPEEHITPMSTVLKAFDTFLSDDKLSGKTVEVSRDQLYYREQVPYADESMRWLCEETSKIWAEGYE</sequence>
<dbReference type="HOGENOM" id="CLU_010194_13_0_1"/>
<dbReference type="OrthoDB" id="5371740at2759"/>
<accession>A0A0D2C2S3</accession>
<protein>
    <submittedName>
        <fullName evidence="3">Uncharacterized protein</fullName>
    </submittedName>
</protein>
<dbReference type="RefSeq" id="XP_013319705.1">
    <property type="nucleotide sequence ID" value="XM_013464251.1"/>
</dbReference>
<dbReference type="Pfam" id="PF00106">
    <property type="entry name" value="adh_short"/>
    <property type="match status" value="1"/>
</dbReference>
<reference evidence="3 4" key="1">
    <citation type="submission" date="2015-01" db="EMBL/GenBank/DDBJ databases">
        <title>The Genome Sequence of Exophiala xenobiotica CBS118157.</title>
        <authorList>
            <consortium name="The Broad Institute Genomics Platform"/>
            <person name="Cuomo C."/>
            <person name="de Hoog S."/>
            <person name="Gorbushina A."/>
            <person name="Stielow B."/>
            <person name="Teixiera M."/>
            <person name="Abouelleil A."/>
            <person name="Chapman S.B."/>
            <person name="Priest M."/>
            <person name="Young S.K."/>
            <person name="Wortman J."/>
            <person name="Nusbaum C."/>
            <person name="Birren B."/>
        </authorList>
    </citation>
    <scope>NUCLEOTIDE SEQUENCE [LARGE SCALE GENOMIC DNA]</scope>
    <source>
        <strain evidence="3 4">CBS 118157</strain>
    </source>
</reference>
<dbReference type="Proteomes" id="UP000054342">
    <property type="component" value="Unassembled WGS sequence"/>
</dbReference>
<evidence type="ECO:0000256" key="2">
    <source>
        <dbReference type="ARBA" id="ARBA00023002"/>
    </source>
</evidence>
<dbReference type="GO" id="GO:0005737">
    <property type="term" value="C:cytoplasm"/>
    <property type="evidence" value="ECO:0007669"/>
    <property type="project" value="TreeGrafter"/>
</dbReference>
<dbReference type="GO" id="GO:0016616">
    <property type="term" value="F:oxidoreductase activity, acting on the CH-OH group of donors, NAD or NADP as acceptor"/>
    <property type="evidence" value="ECO:0007669"/>
    <property type="project" value="TreeGrafter"/>
</dbReference>
<dbReference type="STRING" id="348802.A0A0D2C2S3"/>
<evidence type="ECO:0000313" key="3">
    <source>
        <dbReference type="EMBL" id="KIW59121.1"/>
    </source>
</evidence>
<dbReference type="PANTHER" id="PTHR44229">
    <property type="entry name" value="15-HYDROXYPROSTAGLANDIN DEHYDROGENASE [NAD(+)]"/>
    <property type="match status" value="1"/>
</dbReference>
<dbReference type="PRINTS" id="PR00081">
    <property type="entry name" value="GDHRDH"/>
</dbReference>
<keyword evidence="2" id="KW-0560">Oxidoreductase</keyword>
<dbReference type="EMBL" id="KN847318">
    <property type="protein sequence ID" value="KIW59121.1"/>
    <property type="molecule type" value="Genomic_DNA"/>
</dbReference>
<evidence type="ECO:0000256" key="1">
    <source>
        <dbReference type="ARBA" id="ARBA00006484"/>
    </source>
</evidence>
<name>A0A0D2C2S3_9EURO</name>
<dbReference type="Gene3D" id="3.40.50.720">
    <property type="entry name" value="NAD(P)-binding Rossmann-like Domain"/>
    <property type="match status" value="1"/>
</dbReference>
<dbReference type="GeneID" id="25325504"/>
<dbReference type="InterPro" id="IPR036291">
    <property type="entry name" value="NAD(P)-bd_dom_sf"/>
</dbReference>
<proteinExistence type="inferred from homology"/>
<dbReference type="AlphaFoldDB" id="A0A0D2C2S3"/>
<keyword evidence="4" id="KW-1185">Reference proteome</keyword>
<dbReference type="PANTHER" id="PTHR44229:SF4">
    <property type="entry name" value="15-HYDROXYPROSTAGLANDIN DEHYDROGENASE [NAD(+)]"/>
    <property type="match status" value="1"/>
</dbReference>
<dbReference type="InterPro" id="IPR002347">
    <property type="entry name" value="SDR_fam"/>
</dbReference>
<evidence type="ECO:0000313" key="4">
    <source>
        <dbReference type="Proteomes" id="UP000054342"/>
    </source>
</evidence>
<comment type="similarity">
    <text evidence="1">Belongs to the short-chain dehydrogenases/reductases (SDR) family.</text>
</comment>
<gene>
    <name evidence="3" type="ORF">PV05_03596</name>
</gene>
<dbReference type="SUPFAM" id="SSF51735">
    <property type="entry name" value="NAD(P)-binding Rossmann-fold domains"/>
    <property type="match status" value="1"/>
</dbReference>